<dbReference type="Proteomes" id="UP000019384">
    <property type="component" value="Unassembled WGS sequence"/>
</dbReference>
<organism evidence="1 2">
    <name type="scientific">Kuraishia capsulata CBS 1993</name>
    <dbReference type="NCBI Taxonomy" id="1382522"/>
    <lineage>
        <taxon>Eukaryota</taxon>
        <taxon>Fungi</taxon>
        <taxon>Dikarya</taxon>
        <taxon>Ascomycota</taxon>
        <taxon>Saccharomycotina</taxon>
        <taxon>Pichiomycetes</taxon>
        <taxon>Pichiales</taxon>
        <taxon>Pichiaceae</taxon>
        <taxon>Kuraishia</taxon>
    </lineage>
</organism>
<name>W6MLP5_9ASCO</name>
<keyword evidence="2" id="KW-1185">Reference proteome</keyword>
<dbReference type="GeneID" id="34520822"/>
<dbReference type="HOGENOM" id="CLU_1678183_0_0_1"/>
<proteinExistence type="predicted"/>
<dbReference type="AlphaFoldDB" id="W6MLP5"/>
<dbReference type="RefSeq" id="XP_022459434.1">
    <property type="nucleotide sequence ID" value="XM_022601831.1"/>
</dbReference>
<accession>W6MLP5</accession>
<evidence type="ECO:0000313" key="2">
    <source>
        <dbReference type="Proteomes" id="UP000019384"/>
    </source>
</evidence>
<reference evidence="1" key="2">
    <citation type="submission" date="2014-02" db="EMBL/GenBank/DDBJ databases">
        <title>Complete DNA sequence of /Kuraishia capsulata/ illustrates novel genomic features among budding yeasts (/Saccharomycotina/).</title>
        <authorList>
            <person name="Morales L."/>
            <person name="Noel B."/>
            <person name="Porcel B."/>
            <person name="Marcet-Houben M."/>
            <person name="Hullo M-F."/>
            <person name="Sacerdot C."/>
            <person name="Tekaia F."/>
            <person name="Leh-Louis V."/>
            <person name="Despons L."/>
            <person name="Khanna V."/>
            <person name="Aury J-M."/>
            <person name="Barbe V."/>
            <person name="Couloux A."/>
            <person name="Labadie K."/>
            <person name="Pelletier E."/>
            <person name="Souciet J-L."/>
            <person name="Boekhout T."/>
            <person name="Gabaldon T."/>
            <person name="Wincker P."/>
            <person name="Dujon B."/>
        </authorList>
    </citation>
    <scope>NUCLEOTIDE SEQUENCE</scope>
    <source>
        <strain evidence="1">CBS 1993</strain>
    </source>
</reference>
<protein>
    <submittedName>
        <fullName evidence="1">Uncharacterized protein</fullName>
    </submittedName>
</protein>
<reference evidence="1" key="1">
    <citation type="submission" date="2013-12" db="EMBL/GenBank/DDBJ databases">
        <authorList>
            <person name="Genoscope - CEA"/>
        </authorList>
    </citation>
    <scope>NUCLEOTIDE SEQUENCE</scope>
    <source>
        <strain evidence="1">CBS 1993</strain>
    </source>
</reference>
<sequence>MAAMVPVVQQYLLKKKTGDGSRTQIFALVKKRVCRTHRAPEIEVQQPMGSAFPNYEPRTPTILNLSTIAPLSGSLIPRADPDAFRALQMSASEPENNHHLWIINLPKRWKLQERTYCSRICNKQEIGEIPKFTGQKGGFEAVSVLAHSRPHHFPSRG</sequence>
<evidence type="ECO:0000313" key="1">
    <source>
        <dbReference type="EMBL" id="CDK27439.1"/>
    </source>
</evidence>
<gene>
    <name evidence="1" type="ORF">KUCA_T00003417001</name>
</gene>
<dbReference type="EMBL" id="HG793128">
    <property type="protein sequence ID" value="CDK27439.1"/>
    <property type="molecule type" value="Genomic_DNA"/>
</dbReference>